<name>A0A0F7U490_PENBI</name>
<reference evidence="3" key="1">
    <citation type="journal article" date="2015" name="Genome Announc.">
        <title>Draft genome sequence of the fungus Penicillium brasilianum MG11.</title>
        <authorList>
            <person name="Horn F."/>
            <person name="Linde J."/>
            <person name="Mattern D.J."/>
            <person name="Walther G."/>
            <person name="Guthke R."/>
            <person name="Brakhage A.A."/>
            <person name="Valiante V."/>
        </authorList>
    </citation>
    <scope>NUCLEOTIDE SEQUENCE [LARGE SCALE GENOMIC DNA]</scope>
    <source>
        <strain evidence="3">MG11</strain>
    </source>
</reference>
<proteinExistence type="predicted"/>
<organism evidence="2 3">
    <name type="scientific">Penicillium brasilianum</name>
    <dbReference type="NCBI Taxonomy" id="104259"/>
    <lineage>
        <taxon>Eukaryota</taxon>
        <taxon>Fungi</taxon>
        <taxon>Dikarya</taxon>
        <taxon>Ascomycota</taxon>
        <taxon>Pezizomycotina</taxon>
        <taxon>Eurotiomycetes</taxon>
        <taxon>Eurotiomycetidae</taxon>
        <taxon>Eurotiales</taxon>
        <taxon>Aspergillaceae</taxon>
        <taxon>Penicillium</taxon>
    </lineage>
</organism>
<evidence type="ECO:0000313" key="3">
    <source>
        <dbReference type="Proteomes" id="UP000042958"/>
    </source>
</evidence>
<protein>
    <recommendedName>
        <fullName evidence="4">GPI anchored protein</fullName>
    </recommendedName>
</protein>
<evidence type="ECO:0000256" key="1">
    <source>
        <dbReference type="SAM" id="SignalP"/>
    </source>
</evidence>
<feature type="chain" id="PRO_5002522965" description="GPI anchored protein" evidence="1">
    <location>
        <begin position="21"/>
        <end position="167"/>
    </location>
</feature>
<feature type="signal peptide" evidence="1">
    <location>
        <begin position="1"/>
        <end position="20"/>
    </location>
</feature>
<evidence type="ECO:0000313" key="2">
    <source>
        <dbReference type="EMBL" id="CEJ62212.1"/>
    </source>
</evidence>
<gene>
    <name evidence="2" type="ORF">PMG11_10719</name>
</gene>
<keyword evidence="1" id="KW-0732">Signal</keyword>
<evidence type="ECO:0008006" key="4">
    <source>
        <dbReference type="Google" id="ProtNLM"/>
    </source>
</evidence>
<dbReference type="EMBL" id="CDHK01000014">
    <property type="protein sequence ID" value="CEJ62212.1"/>
    <property type="molecule type" value="Genomic_DNA"/>
</dbReference>
<sequence>MKWDSLPILLCATMALAAEATIDPPPESLLVWPTWDVDAINSAEPTAWASSFEYNSAFDRSVELEMLEGTMPAWYNSLPESVKAFESTRNVALESWALAHNSHWYTNEAWYTSTYPTATAPTTATATATVATATSSSSIGQGVSAPANGVMMPMAGAVGILCIALAL</sequence>
<dbReference type="AlphaFoldDB" id="A0A0F7U490"/>
<keyword evidence="3" id="KW-1185">Reference proteome</keyword>
<dbReference type="Proteomes" id="UP000042958">
    <property type="component" value="Unassembled WGS sequence"/>
</dbReference>
<accession>A0A0F7U490</accession>
<dbReference type="OrthoDB" id="4359732at2759"/>